<organism evidence="5 6">
    <name type="scientific">Sphingobacterium oryzagri</name>
    <dbReference type="NCBI Taxonomy" id="3025669"/>
    <lineage>
        <taxon>Bacteria</taxon>
        <taxon>Pseudomonadati</taxon>
        <taxon>Bacteroidota</taxon>
        <taxon>Sphingobacteriia</taxon>
        <taxon>Sphingobacteriales</taxon>
        <taxon>Sphingobacteriaceae</taxon>
        <taxon>Sphingobacterium</taxon>
    </lineage>
</organism>
<evidence type="ECO:0000256" key="3">
    <source>
        <dbReference type="ARBA" id="ARBA00022801"/>
    </source>
</evidence>
<dbReference type="SUPFAM" id="SSF50199">
    <property type="entry name" value="Staphylococcal nuclease"/>
    <property type="match status" value="1"/>
</dbReference>
<keyword evidence="6" id="KW-1185">Reference proteome</keyword>
<dbReference type="PANTHER" id="PTHR12302">
    <property type="entry name" value="EBNA2 BINDING PROTEIN P100"/>
    <property type="match status" value="1"/>
</dbReference>
<sequence>MRVIDGDTFVVADGSPKGGKVRLIGVDAPETRNSGKRKIGFYGKEAKEYLHKLIDGKQVRLAYDAGKRDRYGRLLAYVYVGNLFINADLVKKGYAQVYTVPPNVKYAELFVELEREARQGKRGLWRK</sequence>
<dbReference type="Gene3D" id="2.40.50.90">
    <property type="match status" value="1"/>
</dbReference>
<dbReference type="Proteomes" id="UP001221558">
    <property type="component" value="Chromosome"/>
</dbReference>
<dbReference type="InterPro" id="IPR002071">
    <property type="entry name" value="Thermonucl_AS"/>
</dbReference>
<dbReference type="InterPro" id="IPR016071">
    <property type="entry name" value="Staphylococal_nuclease_OB-fold"/>
</dbReference>
<evidence type="ECO:0000256" key="2">
    <source>
        <dbReference type="ARBA" id="ARBA00022759"/>
    </source>
</evidence>
<gene>
    <name evidence="5" type="ORF">PQ465_07120</name>
</gene>
<dbReference type="PROSITE" id="PS01284">
    <property type="entry name" value="TNASE_2"/>
    <property type="match status" value="1"/>
</dbReference>
<evidence type="ECO:0000313" key="6">
    <source>
        <dbReference type="Proteomes" id="UP001221558"/>
    </source>
</evidence>
<accession>A0ABY7WKL3</accession>
<keyword evidence="3" id="KW-0378">Hydrolase</keyword>
<dbReference type="EMBL" id="CP117880">
    <property type="protein sequence ID" value="WDF70141.1"/>
    <property type="molecule type" value="Genomic_DNA"/>
</dbReference>
<proteinExistence type="predicted"/>
<dbReference type="SMART" id="SM00318">
    <property type="entry name" value="SNc"/>
    <property type="match status" value="1"/>
</dbReference>
<evidence type="ECO:0000259" key="4">
    <source>
        <dbReference type="PROSITE" id="PS50830"/>
    </source>
</evidence>
<dbReference type="PANTHER" id="PTHR12302:SF3">
    <property type="entry name" value="SERINE_THREONINE-PROTEIN KINASE 31"/>
    <property type="match status" value="1"/>
</dbReference>
<dbReference type="PROSITE" id="PS50830">
    <property type="entry name" value="TNASE_3"/>
    <property type="match status" value="1"/>
</dbReference>
<dbReference type="InterPro" id="IPR035437">
    <property type="entry name" value="SNase_OB-fold_sf"/>
</dbReference>
<dbReference type="RefSeq" id="WP_274268847.1">
    <property type="nucleotide sequence ID" value="NZ_CP117880.1"/>
</dbReference>
<protein>
    <submittedName>
        <fullName evidence="5">Thermonuclease family protein</fullName>
    </submittedName>
</protein>
<evidence type="ECO:0000256" key="1">
    <source>
        <dbReference type="ARBA" id="ARBA00022722"/>
    </source>
</evidence>
<feature type="domain" description="TNase-like" evidence="4">
    <location>
        <begin position="1"/>
        <end position="127"/>
    </location>
</feature>
<keyword evidence="2" id="KW-0255">Endonuclease</keyword>
<keyword evidence="1" id="KW-0540">Nuclease</keyword>
<reference evidence="5 6" key="1">
    <citation type="submission" date="2023-02" db="EMBL/GenBank/DDBJ databases">
        <title>Genome sequence of Sphingobacterium sp. KACC 22765.</title>
        <authorList>
            <person name="Kim S."/>
            <person name="Heo J."/>
            <person name="Kwon S.-W."/>
        </authorList>
    </citation>
    <scope>NUCLEOTIDE SEQUENCE [LARGE SCALE GENOMIC DNA]</scope>
    <source>
        <strain evidence="5 6">KACC 22765</strain>
    </source>
</reference>
<name>A0ABY7WKL3_9SPHI</name>
<dbReference type="Pfam" id="PF00565">
    <property type="entry name" value="SNase"/>
    <property type="match status" value="1"/>
</dbReference>
<evidence type="ECO:0000313" key="5">
    <source>
        <dbReference type="EMBL" id="WDF70141.1"/>
    </source>
</evidence>